<dbReference type="Proteomes" id="UP000789524">
    <property type="component" value="Unassembled WGS sequence"/>
</dbReference>
<sequence length="104" mass="11888">MPYVLCNRVVFSASSVRACVFGRTRRYQSVPGSVRPSRAHRTLLTTLTNDSAFCKAESVVWRGSSGGRLVRINENYQLFLIMFVNKNRFERIKCSRNVRLLVDG</sequence>
<name>A0A8J2QF85_9NEOP</name>
<evidence type="ECO:0000313" key="1">
    <source>
        <dbReference type="EMBL" id="CAG9561537.1"/>
    </source>
</evidence>
<reference evidence="1" key="1">
    <citation type="submission" date="2021-09" db="EMBL/GenBank/DDBJ databases">
        <authorList>
            <person name="Martin H S."/>
        </authorList>
    </citation>
    <scope>NUCLEOTIDE SEQUENCE</scope>
</reference>
<organism evidence="1 2">
    <name type="scientific">Danaus chrysippus</name>
    <name type="common">African queen</name>
    <dbReference type="NCBI Taxonomy" id="151541"/>
    <lineage>
        <taxon>Eukaryota</taxon>
        <taxon>Metazoa</taxon>
        <taxon>Ecdysozoa</taxon>
        <taxon>Arthropoda</taxon>
        <taxon>Hexapoda</taxon>
        <taxon>Insecta</taxon>
        <taxon>Pterygota</taxon>
        <taxon>Neoptera</taxon>
        <taxon>Endopterygota</taxon>
        <taxon>Lepidoptera</taxon>
        <taxon>Glossata</taxon>
        <taxon>Ditrysia</taxon>
        <taxon>Papilionoidea</taxon>
        <taxon>Nymphalidae</taxon>
        <taxon>Danainae</taxon>
        <taxon>Danaini</taxon>
        <taxon>Danaina</taxon>
        <taxon>Danaus</taxon>
        <taxon>Anosia</taxon>
    </lineage>
</organism>
<dbReference type="AlphaFoldDB" id="A0A8J2QF85"/>
<accession>A0A8J2QF85</accession>
<comment type="caution">
    <text evidence="1">The sequence shown here is derived from an EMBL/GenBank/DDBJ whole genome shotgun (WGS) entry which is preliminary data.</text>
</comment>
<evidence type="ECO:0000313" key="2">
    <source>
        <dbReference type="Proteomes" id="UP000789524"/>
    </source>
</evidence>
<gene>
    <name evidence="1" type="ORF">DCHRY22_LOCUS3029</name>
</gene>
<proteinExistence type="predicted"/>
<dbReference type="EMBL" id="CAKASE010000046">
    <property type="protein sequence ID" value="CAG9561537.1"/>
    <property type="molecule type" value="Genomic_DNA"/>
</dbReference>
<keyword evidence="2" id="KW-1185">Reference proteome</keyword>
<protein>
    <submittedName>
        <fullName evidence="1">(African queen) hypothetical protein</fullName>
    </submittedName>
</protein>